<evidence type="ECO:0000313" key="2">
    <source>
        <dbReference type="EMBL" id="CBK80461.1"/>
    </source>
</evidence>
<sequence length="50" mass="5549">MGSAMKKMCGFVLFWIAAGMTIMMFVNSCVLGICLIIFCLILAYNLFCSK</sequence>
<dbReference type="KEGG" id="cct:CC1_17080"/>
<dbReference type="PATRIC" id="fig|717962.3.peg.1541"/>
<dbReference type="AlphaFoldDB" id="D4J7Z0"/>
<accession>D4J7Z0</accession>
<gene>
    <name evidence="2" type="ORF">CC1_17080</name>
</gene>
<organism evidence="2 3">
    <name type="scientific">Coprococcus catus GD/7</name>
    <dbReference type="NCBI Taxonomy" id="717962"/>
    <lineage>
        <taxon>Bacteria</taxon>
        <taxon>Bacillati</taxon>
        <taxon>Bacillota</taxon>
        <taxon>Clostridia</taxon>
        <taxon>Lachnospirales</taxon>
        <taxon>Lachnospiraceae</taxon>
        <taxon>Coprococcus</taxon>
    </lineage>
</organism>
<evidence type="ECO:0000256" key="1">
    <source>
        <dbReference type="SAM" id="Phobius"/>
    </source>
</evidence>
<dbReference type="Proteomes" id="UP000008798">
    <property type="component" value="Chromosome"/>
</dbReference>
<protein>
    <submittedName>
        <fullName evidence="2">Uncharacterized protein</fullName>
    </submittedName>
</protein>
<reference evidence="2 3" key="2">
    <citation type="submission" date="2010-03" db="EMBL/GenBank/DDBJ databases">
        <authorList>
            <person name="Pajon A."/>
        </authorList>
    </citation>
    <scope>NUCLEOTIDE SEQUENCE [LARGE SCALE GENOMIC DNA]</scope>
    <source>
        <strain evidence="2 3">GD/7</strain>
    </source>
</reference>
<evidence type="ECO:0000313" key="3">
    <source>
        <dbReference type="Proteomes" id="UP000008798"/>
    </source>
</evidence>
<keyword evidence="1" id="KW-1133">Transmembrane helix</keyword>
<reference evidence="2 3" key="1">
    <citation type="submission" date="2010-03" db="EMBL/GenBank/DDBJ databases">
        <title>The genome sequence of Coprococcus catus GD/7.</title>
        <authorList>
            <consortium name="metaHIT consortium -- http://www.metahit.eu/"/>
            <person name="Pajon A."/>
            <person name="Turner K."/>
            <person name="Parkhill J."/>
            <person name="Duncan S."/>
            <person name="Flint H."/>
        </authorList>
    </citation>
    <scope>NUCLEOTIDE SEQUENCE [LARGE SCALE GENOMIC DNA]</scope>
    <source>
        <strain evidence="2 3">GD/7</strain>
    </source>
</reference>
<keyword evidence="1" id="KW-0812">Transmembrane</keyword>
<name>D4J7Z0_9FIRM</name>
<keyword evidence="1" id="KW-0472">Membrane</keyword>
<dbReference type="HOGENOM" id="CLU_198202_2_0_9"/>
<proteinExistence type="predicted"/>
<dbReference type="EMBL" id="FP929038">
    <property type="protein sequence ID" value="CBK80461.1"/>
    <property type="molecule type" value="Genomic_DNA"/>
</dbReference>
<dbReference type="STRING" id="717962.CC1_17080"/>
<feature type="transmembrane region" description="Helical" evidence="1">
    <location>
        <begin position="12"/>
        <end position="44"/>
    </location>
</feature>